<dbReference type="InterPro" id="IPR027477">
    <property type="entry name" value="Succ_DH/fumarate_Rdtase_cat_sf"/>
</dbReference>
<evidence type="ECO:0000313" key="9">
    <source>
        <dbReference type="Proteomes" id="UP000832011"/>
    </source>
</evidence>
<evidence type="ECO:0000256" key="1">
    <source>
        <dbReference type="ARBA" id="ARBA00001974"/>
    </source>
</evidence>
<dbReference type="Proteomes" id="UP000832011">
    <property type="component" value="Chromosome"/>
</dbReference>
<dbReference type="PANTHER" id="PTHR43400">
    <property type="entry name" value="FUMARATE REDUCTASE"/>
    <property type="match status" value="1"/>
</dbReference>
<feature type="transmembrane region" description="Helical" evidence="6">
    <location>
        <begin position="12"/>
        <end position="33"/>
    </location>
</feature>
<keyword evidence="6" id="KW-0472">Membrane</keyword>
<gene>
    <name evidence="8" type="ORF">LVJ82_10400</name>
</gene>
<protein>
    <submittedName>
        <fullName evidence="8">FAD-dependent oxidoreductase</fullName>
    </submittedName>
</protein>
<proteinExistence type="predicted"/>
<dbReference type="Gene3D" id="3.50.50.60">
    <property type="entry name" value="FAD/NAD(P)-binding domain"/>
    <property type="match status" value="2"/>
</dbReference>
<evidence type="ECO:0000256" key="4">
    <source>
        <dbReference type="ARBA" id="ARBA00023002"/>
    </source>
</evidence>
<keyword evidence="6" id="KW-1133">Transmembrane helix</keyword>
<evidence type="ECO:0000256" key="2">
    <source>
        <dbReference type="ARBA" id="ARBA00022630"/>
    </source>
</evidence>
<dbReference type="Pfam" id="PF00890">
    <property type="entry name" value="FAD_binding_2"/>
    <property type="match status" value="1"/>
</dbReference>
<keyword evidence="2" id="KW-0285">Flavoprotein</keyword>
<dbReference type="InterPro" id="IPR036188">
    <property type="entry name" value="FAD/NAD-bd_sf"/>
</dbReference>
<dbReference type="InterPro" id="IPR003953">
    <property type="entry name" value="FAD-dep_OxRdtase_2_FAD-bd"/>
</dbReference>
<dbReference type="EMBL" id="CP091511">
    <property type="protein sequence ID" value="UOO87902.1"/>
    <property type="molecule type" value="Genomic_DNA"/>
</dbReference>
<dbReference type="SUPFAM" id="SSF51905">
    <property type="entry name" value="FAD/NAD(P)-binding domain"/>
    <property type="match status" value="1"/>
</dbReference>
<accession>A0ABY4DX69</accession>
<reference evidence="8 9" key="1">
    <citation type="journal article" date="2022" name="Res Sq">
        <title>Evolution of multicellular longitudinally dividing oral cavity symbionts (Neisseriaceae).</title>
        <authorList>
            <person name="Nyongesa S."/>
            <person name="Weber P."/>
            <person name="Bernet E."/>
            <person name="Pullido F."/>
            <person name="Nieckarz M."/>
            <person name="Delaby M."/>
            <person name="Nieves C."/>
            <person name="Viehboeck T."/>
            <person name="Krause N."/>
            <person name="Rivera-Millot A."/>
            <person name="Nakamura A."/>
            <person name="Vischer N."/>
            <person name="VanNieuwenhze M."/>
            <person name="Brun Y."/>
            <person name="Cava F."/>
            <person name="Bulgheresi S."/>
            <person name="Veyrier F."/>
        </authorList>
    </citation>
    <scope>NUCLEOTIDE SEQUENCE [LARGE SCALE GENOMIC DNA]</scope>
    <source>
        <strain evidence="8 9">SN4</strain>
    </source>
</reference>
<keyword evidence="6" id="KW-0812">Transmembrane</keyword>
<comment type="cofactor">
    <cofactor evidence="1">
        <name>FAD</name>
        <dbReference type="ChEBI" id="CHEBI:57692"/>
    </cofactor>
</comment>
<sequence length="569" mass="60269">MAALHTSRDTDVLIIGSGASGLAAAVTAAHLGLKVTVIEKTNVVGGTSAFSGGWLWIPHAPHAAGQNTGDSDADVTAYLQAVCGERFEAKMMTQYLQQAPQMLAFFEQNTAVKFLPGSAVPDFFGELAGAKNGWRSVVAAPYDGRGLGKNLAMLRRPIYETTLWGMGIASGADMKHFLHSFKSWSSFYYVGKRISKHGRDLLQYGRSQQIVNGNALVARLLESALRLNVAFVLNARASDIGNADDAGARTVVLDTPQGQVNIVAKRAVVLAAGGFPHDVVRQQQLFPHVQNGTPHHSAAPTTNTGDGLNLGERLGGSVDTTQAASGAWSPVSLVPQADGSWGRFPHLVERGKPGLIAVRANGQRFTNEGGPYHAFVKDMLAATPAGERAVSWLICDHTFIRRYGLGAVKPFPLSLKPWLANGYLKSGNTLAELAHACGIDVNGFETTLRHYNGHAERGQDPEFGRGSNLYQRVAGDASVGPNPCVAPIIKPPFYAVEIVPGSLGTFAGLKTDRHAQVLDDTGTPISGLYAVGNDMNSVMGGHYPSGGITLGPGMTFGYVAARHIAGKQD</sequence>
<keyword evidence="4" id="KW-0560">Oxidoreductase</keyword>
<dbReference type="InterPro" id="IPR050315">
    <property type="entry name" value="FAD-oxidoreductase_2"/>
</dbReference>
<evidence type="ECO:0000259" key="7">
    <source>
        <dbReference type="Pfam" id="PF00890"/>
    </source>
</evidence>
<feature type="domain" description="FAD-dependent oxidoreductase 2 FAD-binding" evidence="7">
    <location>
        <begin position="11"/>
        <end position="550"/>
    </location>
</feature>
<keyword evidence="3" id="KW-0274">FAD</keyword>
<feature type="region of interest" description="Disordered" evidence="5">
    <location>
        <begin position="289"/>
        <end position="309"/>
    </location>
</feature>
<keyword evidence="9" id="KW-1185">Reference proteome</keyword>
<name>A0ABY4DX69_9NEIS</name>
<evidence type="ECO:0000256" key="6">
    <source>
        <dbReference type="SAM" id="Phobius"/>
    </source>
</evidence>
<dbReference type="RefSeq" id="WP_058356658.1">
    <property type="nucleotide sequence ID" value="NZ_CABKVG010000009.1"/>
</dbReference>
<dbReference type="SUPFAM" id="SSF56425">
    <property type="entry name" value="Succinate dehydrogenase/fumarate reductase flavoprotein, catalytic domain"/>
    <property type="match status" value="1"/>
</dbReference>
<organism evidence="8 9">
    <name type="scientific">Vitreoscilla massiliensis</name>
    <dbReference type="NCBI Taxonomy" id="1689272"/>
    <lineage>
        <taxon>Bacteria</taxon>
        <taxon>Pseudomonadati</taxon>
        <taxon>Pseudomonadota</taxon>
        <taxon>Betaproteobacteria</taxon>
        <taxon>Neisseriales</taxon>
        <taxon>Neisseriaceae</taxon>
        <taxon>Vitreoscilla</taxon>
    </lineage>
</organism>
<dbReference type="PRINTS" id="PR00411">
    <property type="entry name" value="PNDRDTASEI"/>
</dbReference>
<evidence type="ECO:0000256" key="3">
    <source>
        <dbReference type="ARBA" id="ARBA00022827"/>
    </source>
</evidence>
<evidence type="ECO:0000256" key="5">
    <source>
        <dbReference type="SAM" id="MobiDB-lite"/>
    </source>
</evidence>
<evidence type="ECO:0000313" key="8">
    <source>
        <dbReference type="EMBL" id="UOO87902.1"/>
    </source>
</evidence>
<feature type="compositionally biased region" description="Polar residues" evidence="5">
    <location>
        <begin position="289"/>
        <end position="306"/>
    </location>
</feature>
<dbReference type="NCBIfam" id="NF004789">
    <property type="entry name" value="PRK06134.1"/>
    <property type="match status" value="1"/>
</dbReference>
<dbReference type="PANTHER" id="PTHR43400:SF10">
    <property type="entry name" value="3-OXOSTEROID 1-DEHYDROGENASE"/>
    <property type="match status" value="1"/>
</dbReference>